<dbReference type="InterPro" id="IPR036291">
    <property type="entry name" value="NAD(P)-bd_dom_sf"/>
</dbReference>
<dbReference type="FunFam" id="3.40.50.720:FF:000084">
    <property type="entry name" value="Short-chain dehydrogenase reductase"/>
    <property type="match status" value="1"/>
</dbReference>
<dbReference type="CDD" id="cd05233">
    <property type="entry name" value="SDR_c"/>
    <property type="match status" value="1"/>
</dbReference>
<dbReference type="InterPro" id="IPR020904">
    <property type="entry name" value="Sc_DH/Rdtase_CS"/>
</dbReference>
<sequence length="261" mass="27791">MNIDLKGKVAVVSGGATLIGKAVVQALVSAGAHVAILDIDAKGKAIAESFNHDVMFIQTDLTSDAAIHQAVADIHQHLGKVSYLVNLACTYLDDGFKSSRQDWLQALDINLVSTVELSRALYTDLKKQQGSIVNFTSISAKVAQTGRWLYPVSKAAIRQLTQSMAMDFAADGIRVNSVSPGWTWSRVIAEVSGNNREKADSVAADYHLLGRLGHPEEVANVVLFLLSPAASFVTGADYAVDGGYSVMGPEGPQPAIPRLAE</sequence>
<evidence type="ECO:0000256" key="2">
    <source>
        <dbReference type="ARBA" id="ARBA00023002"/>
    </source>
</evidence>
<dbReference type="SUPFAM" id="SSF51735">
    <property type="entry name" value="NAD(P)-binding Rossmann-fold domains"/>
    <property type="match status" value="1"/>
</dbReference>
<protein>
    <submittedName>
        <fullName evidence="3">Short-chain dehydrogenase</fullName>
    </submittedName>
</protein>
<comment type="similarity">
    <text evidence="1">Belongs to the short-chain dehydrogenases/reductases (SDR) family.</text>
</comment>
<dbReference type="PATRIC" id="fig|470.1338.peg.2821"/>
<keyword evidence="2" id="KW-0560">Oxidoreductase</keyword>
<dbReference type="InterPro" id="IPR002347">
    <property type="entry name" value="SDR_fam"/>
</dbReference>
<name>A0A088DA04_ACIBA</name>
<dbReference type="PANTHER" id="PTHR24321">
    <property type="entry name" value="DEHYDROGENASES, SHORT CHAIN"/>
    <property type="match status" value="1"/>
</dbReference>
<dbReference type="Pfam" id="PF13561">
    <property type="entry name" value="adh_short_C2"/>
    <property type="match status" value="1"/>
</dbReference>
<dbReference type="AlphaFoldDB" id="A0A088DA04"/>
<dbReference type="NCBIfam" id="NF006121">
    <property type="entry name" value="PRK08265.1"/>
    <property type="match status" value="1"/>
</dbReference>
<proteinExistence type="inferred from homology"/>
<reference evidence="3" key="1">
    <citation type="journal article" date="2014" name="J. Med. Microbiol.">
        <title>ISEcp1-Mediated Transposition of blaKPC into the Chromosome of a Clinical Isolate of Acinetobacter baumannii from Puerto Rico.</title>
        <authorList>
            <person name="Martinez T."/>
            <person name="Vazquez G.J."/>
            <person name="Aquino E.E."/>
            <person name="Martinez I."/>
            <person name="Robledo I.E."/>
        </authorList>
    </citation>
    <scope>NUCLEOTIDE SEQUENCE</scope>
    <source>
        <strain evidence="3">M3AC9-7</strain>
    </source>
</reference>
<dbReference type="PANTHER" id="PTHR24321:SF8">
    <property type="entry name" value="ESTRADIOL 17-BETA-DEHYDROGENASE 8-RELATED"/>
    <property type="match status" value="1"/>
</dbReference>
<reference evidence="3" key="2">
    <citation type="submission" date="2014-04" db="EMBL/GenBank/DDBJ databases">
        <authorList>
            <person name="Teresa M."/>
            <person name="Robledo I.E."/>
            <person name="Vazquez G.J."/>
            <person name="Aquino E.E."/>
            <person name="Martinez I."/>
        </authorList>
    </citation>
    <scope>NUCLEOTIDE SEQUENCE</scope>
    <source>
        <strain evidence="3">M3AC9-7</strain>
    </source>
</reference>
<dbReference type="EMBL" id="KJ748372">
    <property type="protein sequence ID" value="AIL25555.1"/>
    <property type="molecule type" value="Genomic_DNA"/>
</dbReference>
<evidence type="ECO:0000313" key="3">
    <source>
        <dbReference type="EMBL" id="AIL25555.1"/>
    </source>
</evidence>
<dbReference type="PRINTS" id="PR00080">
    <property type="entry name" value="SDRFAMILY"/>
</dbReference>
<dbReference type="GO" id="GO:0016491">
    <property type="term" value="F:oxidoreductase activity"/>
    <property type="evidence" value="ECO:0007669"/>
    <property type="project" value="UniProtKB-KW"/>
</dbReference>
<organism evidence="3">
    <name type="scientific">Acinetobacter baumannii</name>
    <dbReference type="NCBI Taxonomy" id="470"/>
    <lineage>
        <taxon>Bacteria</taxon>
        <taxon>Pseudomonadati</taxon>
        <taxon>Pseudomonadota</taxon>
        <taxon>Gammaproteobacteria</taxon>
        <taxon>Moraxellales</taxon>
        <taxon>Moraxellaceae</taxon>
        <taxon>Acinetobacter</taxon>
        <taxon>Acinetobacter calcoaceticus/baumannii complex</taxon>
    </lineage>
</organism>
<evidence type="ECO:0000256" key="1">
    <source>
        <dbReference type="ARBA" id="ARBA00006484"/>
    </source>
</evidence>
<dbReference type="RefSeq" id="WP_039207556.1">
    <property type="nucleotide sequence ID" value="NZ_JAUENQ010000108.1"/>
</dbReference>
<accession>A0A088DA04</accession>
<dbReference type="PRINTS" id="PR00081">
    <property type="entry name" value="GDHRDH"/>
</dbReference>
<dbReference type="PROSITE" id="PS00061">
    <property type="entry name" value="ADH_SHORT"/>
    <property type="match status" value="1"/>
</dbReference>
<dbReference type="Gene3D" id="3.40.50.720">
    <property type="entry name" value="NAD(P)-binding Rossmann-like Domain"/>
    <property type="match status" value="1"/>
</dbReference>